<name>A0A2S3ZRG0_ARTGL</name>
<organism evidence="1 2">
    <name type="scientific">Arthrobacter glacialis</name>
    <dbReference type="NCBI Taxonomy" id="1664"/>
    <lineage>
        <taxon>Bacteria</taxon>
        <taxon>Bacillati</taxon>
        <taxon>Actinomycetota</taxon>
        <taxon>Actinomycetes</taxon>
        <taxon>Micrococcales</taxon>
        <taxon>Micrococcaceae</taxon>
        <taxon>Arthrobacter</taxon>
    </lineage>
</organism>
<dbReference type="AlphaFoldDB" id="A0A2S3ZRG0"/>
<protein>
    <submittedName>
        <fullName evidence="1">Uncharacterized protein</fullName>
    </submittedName>
</protein>
<evidence type="ECO:0000313" key="1">
    <source>
        <dbReference type="EMBL" id="POH71694.1"/>
    </source>
</evidence>
<reference evidence="1 2" key="1">
    <citation type="submission" date="2018-01" db="EMBL/GenBank/DDBJ databases">
        <title>Arthrobacter sp. nov., from glaciers in China.</title>
        <authorList>
            <person name="Liu Q."/>
            <person name="Xin Y.-H."/>
        </authorList>
    </citation>
    <scope>NUCLEOTIDE SEQUENCE [LARGE SCALE GENOMIC DNA]</scope>
    <source>
        <strain evidence="1 2">HLT2-12-2</strain>
    </source>
</reference>
<dbReference type="Proteomes" id="UP000237061">
    <property type="component" value="Unassembled WGS sequence"/>
</dbReference>
<evidence type="ECO:0000313" key="2">
    <source>
        <dbReference type="Proteomes" id="UP000237061"/>
    </source>
</evidence>
<comment type="caution">
    <text evidence="1">The sequence shown here is derived from an EMBL/GenBank/DDBJ whole genome shotgun (WGS) entry which is preliminary data.</text>
</comment>
<accession>A0A2S3ZRG0</accession>
<keyword evidence="2" id="KW-1185">Reference proteome</keyword>
<dbReference type="EMBL" id="PPXC01000025">
    <property type="protein sequence ID" value="POH71694.1"/>
    <property type="molecule type" value="Genomic_DNA"/>
</dbReference>
<proteinExistence type="predicted"/>
<dbReference type="RefSeq" id="WP_165788364.1">
    <property type="nucleotide sequence ID" value="NZ_PPXC01000025.1"/>
</dbReference>
<gene>
    <name evidence="1" type="ORF">CVS27_19715</name>
</gene>
<sequence>MGEQLHTSEIDLEVLSRGWSDWLRFAEVVQLFREAGSAAPREDSILWVLRFCSEGVLEAGNYDIQGLNKWPERGRELESRMREWLVPDPRDPLGAVMNLMFDLTAIGRRLIPDELQF</sequence>